<feature type="domain" description="N-acetyltransferase" evidence="3">
    <location>
        <begin position="1"/>
        <end position="137"/>
    </location>
</feature>
<dbReference type="GO" id="GO:0008080">
    <property type="term" value="F:N-acetyltransferase activity"/>
    <property type="evidence" value="ECO:0007669"/>
    <property type="project" value="TreeGrafter"/>
</dbReference>
<reference evidence="5" key="2">
    <citation type="journal article" date="2023" name="MicrobiologyOpen">
        <title>Genomics of the tumorigenes clade of the family Rhizobiaceae and description of Rhizobium rhododendri sp. nov.</title>
        <authorList>
            <person name="Kuzmanovic N."/>
            <person name="diCenzo G.C."/>
            <person name="Bunk B."/>
            <person name="Sproeer C."/>
            <person name="Fruehling A."/>
            <person name="Neumann-Schaal M."/>
            <person name="Overmann J."/>
            <person name="Smalla K."/>
        </authorList>
    </citation>
    <scope>NUCLEOTIDE SEQUENCE [LARGE SCALE GENOMIC DNA]</scope>
    <source>
        <strain evidence="5">1078</strain>
    </source>
</reference>
<name>A0AAF1KWN8_9HYPH</name>
<keyword evidence="2" id="KW-0012">Acyltransferase</keyword>
<keyword evidence="5" id="KW-1185">Reference proteome</keyword>
<organism evidence="4 5">
    <name type="scientific">Rhizobium tumorigenes</name>
    <dbReference type="NCBI Taxonomy" id="2041385"/>
    <lineage>
        <taxon>Bacteria</taxon>
        <taxon>Pseudomonadati</taxon>
        <taxon>Pseudomonadota</taxon>
        <taxon>Alphaproteobacteria</taxon>
        <taxon>Hyphomicrobiales</taxon>
        <taxon>Rhizobiaceae</taxon>
        <taxon>Rhizobium/Agrobacterium group</taxon>
        <taxon>Rhizobium</taxon>
    </lineage>
</organism>
<dbReference type="InterPro" id="IPR016181">
    <property type="entry name" value="Acyl_CoA_acyltransferase"/>
</dbReference>
<evidence type="ECO:0000313" key="5">
    <source>
        <dbReference type="Proteomes" id="UP000249499"/>
    </source>
</evidence>
<dbReference type="InterPro" id="IPR051016">
    <property type="entry name" value="Diverse_Substrate_AcTransf"/>
</dbReference>
<dbReference type="Gene3D" id="3.40.630.30">
    <property type="match status" value="1"/>
</dbReference>
<protein>
    <submittedName>
        <fullName evidence="4">GNAT family N-acetyltransferase</fullName>
    </submittedName>
</protein>
<reference evidence="4 5" key="1">
    <citation type="journal article" date="2018" name="Sci. Rep.">
        <title>Rhizobium tumorigenes sp. nov., a novel plant tumorigenic bacterium isolated from cane gall tumors on thornless blackberry.</title>
        <authorList>
            <person name="Kuzmanovi N."/>
            <person name="Smalla K."/>
            <person name="Gronow S."/>
            <person name="PuBawska J."/>
        </authorList>
    </citation>
    <scope>NUCLEOTIDE SEQUENCE [LARGE SCALE GENOMIC DNA]</scope>
    <source>
        <strain evidence="4 5">1078</strain>
    </source>
</reference>
<dbReference type="AlphaFoldDB" id="A0AAF1KWN8"/>
<dbReference type="PROSITE" id="PS51186">
    <property type="entry name" value="GNAT"/>
    <property type="match status" value="1"/>
</dbReference>
<dbReference type="PANTHER" id="PTHR10545:SF29">
    <property type="entry name" value="GH14572P-RELATED"/>
    <property type="match status" value="1"/>
</dbReference>
<evidence type="ECO:0000259" key="3">
    <source>
        <dbReference type="PROSITE" id="PS51186"/>
    </source>
</evidence>
<dbReference type="Pfam" id="PF00583">
    <property type="entry name" value="Acetyltransf_1"/>
    <property type="match status" value="1"/>
</dbReference>
<dbReference type="RefSeq" id="WP_111220769.1">
    <property type="nucleotide sequence ID" value="NZ_CP117255.1"/>
</dbReference>
<proteinExistence type="predicted"/>
<keyword evidence="1" id="KW-0808">Transferase</keyword>
<dbReference type="PANTHER" id="PTHR10545">
    <property type="entry name" value="DIAMINE N-ACETYLTRANSFERASE"/>
    <property type="match status" value="1"/>
</dbReference>
<dbReference type="KEGG" id="rtu:PR017_03430"/>
<sequence>MEEMQAHYKLFCPPTPDILQQLRTRPAGSEILVAEDDGKVVGLCAFSSTYPGAGLKPGIFLKELYVTAACREQGVGRSLVRTLAVLAGERGLVRIDWTADAANERLLAFYDETGGTRKMDRIYYRLDGEALAALGNEPAS</sequence>
<dbReference type="CDD" id="cd04301">
    <property type="entry name" value="NAT_SF"/>
    <property type="match status" value="1"/>
</dbReference>
<dbReference type="SUPFAM" id="SSF55729">
    <property type="entry name" value="Acyl-CoA N-acyltransferases (Nat)"/>
    <property type="match status" value="1"/>
</dbReference>
<dbReference type="EMBL" id="CP117255">
    <property type="protein sequence ID" value="WFR97404.1"/>
    <property type="molecule type" value="Genomic_DNA"/>
</dbReference>
<dbReference type="InterPro" id="IPR000182">
    <property type="entry name" value="GNAT_dom"/>
</dbReference>
<gene>
    <name evidence="4" type="ORF">PR017_03430</name>
</gene>
<evidence type="ECO:0000313" key="4">
    <source>
        <dbReference type="EMBL" id="WFR97404.1"/>
    </source>
</evidence>
<accession>A0AAF1KWN8</accession>
<dbReference type="Proteomes" id="UP000249499">
    <property type="component" value="Chromosome"/>
</dbReference>
<evidence type="ECO:0000256" key="2">
    <source>
        <dbReference type="ARBA" id="ARBA00023315"/>
    </source>
</evidence>
<evidence type="ECO:0000256" key="1">
    <source>
        <dbReference type="ARBA" id="ARBA00022679"/>
    </source>
</evidence>